<sequence length="43" mass="4734">MNGSVLETSFITITISKGHLGSIVIEKHQETYLTHPSHTSQPN</sequence>
<reference evidence="1" key="1">
    <citation type="submission" date="2018-02" db="EMBL/GenBank/DDBJ databases">
        <title>Rhizophora mucronata_Transcriptome.</title>
        <authorList>
            <person name="Meera S.P."/>
            <person name="Sreeshan A."/>
            <person name="Augustine A."/>
        </authorList>
    </citation>
    <scope>NUCLEOTIDE SEQUENCE</scope>
    <source>
        <tissue evidence="1">Leaf</tissue>
    </source>
</reference>
<name>A0A2P2KTM0_RHIMU</name>
<protein>
    <submittedName>
        <fullName evidence="1">Uncharacterized protein</fullName>
    </submittedName>
</protein>
<dbReference type="EMBL" id="GGEC01028585">
    <property type="protein sequence ID" value="MBX09069.1"/>
    <property type="molecule type" value="Transcribed_RNA"/>
</dbReference>
<evidence type="ECO:0000313" key="1">
    <source>
        <dbReference type="EMBL" id="MBX09069.1"/>
    </source>
</evidence>
<dbReference type="AlphaFoldDB" id="A0A2P2KTM0"/>
<organism evidence="1">
    <name type="scientific">Rhizophora mucronata</name>
    <name type="common">Asiatic mangrove</name>
    <dbReference type="NCBI Taxonomy" id="61149"/>
    <lineage>
        <taxon>Eukaryota</taxon>
        <taxon>Viridiplantae</taxon>
        <taxon>Streptophyta</taxon>
        <taxon>Embryophyta</taxon>
        <taxon>Tracheophyta</taxon>
        <taxon>Spermatophyta</taxon>
        <taxon>Magnoliopsida</taxon>
        <taxon>eudicotyledons</taxon>
        <taxon>Gunneridae</taxon>
        <taxon>Pentapetalae</taxon>
        <taxon>rosids</taxon>
        <taxon>fabids</taxon>
        <taxon>Malpighiales</taxon>
        <taxon>Rhizophoraceae</taxon>
        <taxon>Rhizophora</taxon>
    </lineage>
</organism>
<proteinExistence type="predicted"/>
<accession>A0A2P2KTM0</accession>